<dbReference type="Proteomes" id="UP000663845">
    <property type="component" value="Unassembled WGS sequence"/>
</dbReference>
<evidence type="ECO:0000313" key="3">
    <source>
        <dbReference type="EMBL" id="CAF0840404.1"/>
    </source>
</evidence>
<protein>
    <submittedName>
        <fullName evidence="4">Uncharacterized protein</fullName>
    </submittedName>
</protein>
<dbReference type="EMBL" id="CAJOAZ010000998">
    <property type="protein sequence ID" value="CAF3747509.1"/>
    <property type="molecule type" value="Genomic_DNA"/>
</dbReference>
<feature type="coiled-coil region" evidence="1">
    <location>
        <begin position="667"/>
        <end position="708"/>
    </location>
</feature>
<gene>
    <name evidence="3" type="ORF">JYZ213_LOCUS7328</name>
    <name evidence="4" type="ORF">OXD698_LOCUS15258</name>
</gene>
<feature type="chain" id="PRO_5036415127" evidence="2">
    <location>
        <begin position="21"/>
        <end position="988"/>
    </location>
</feature>
<keyword evidence="1" id="KW-0175">Coiled coil</keyword>
<proteinExistence type="predicted"/>
<sequence length="988" mass="111939">MYRIIIISLIFTDFILISSTIDPPTGCRFLNPIGDVSSTTDLVNFFHNNGSFIFQEKYYFQPQCLLCENTNEKFCFGYKNGARYDLVSSVHLITNLPYIYALGDNVGSKDTTVDAIAILRSNLVISYQTLARFKGIKTLDPIVSPKTIALRLCMICLFDDTNEYSLTVTGSVYNLNIQLFINEIAVSATNGFKLDGNKRARINCQSRTAIIENNGNLPDESPCTTGSCLGPEFCLTYQPEYSTTRETWCPLNENNWISKPENSLILSPSDSSLPLHIQIERVLLYERPFTLILNPSWFIDYPGVLTLSVPNVTSDFYSDTIWKIVLPSTNQRPLNRRIILLYNCVNIRIRYNISDSNYFEETILFVDMKTNSTFTIKDNLNEAKQLCNSDILVPIDNNPTTQTTVSSNSICVLLLALALSLTNGATQEPSIAHTVFLPREFDPFCDNYLETVTRMNTNELMSLPKLNDAEFIGQLARGIDTLPATHRADQSDLFVANIDGQFQFHGEIETEWEDLMTGGPPSVNFMAAVMAIASKKDFPLKSDFNYKLVKYPNSFQTTLVQVANDMYRALYTAHTSMDKIQTNMRQMPTQLKTALKLITQASTTMTKAMLPRTLATIGRYANESVAVARASSEKFKDLQELLHEILEASTATNTDNRKKADEIAKTNKEIKDNKTALDKTVNKLKADYEQSRRDLEKARQNYHTAMLNVPGGQWSAYAWNVYASQRPAVTCSGSWFWRKCKSNREQQFAQFSQEAKQKAQDALNMLKKAEEHTKKLFDQQMNKQDEITVAMNQLAKMNFNQMSINETIKVLLDAAEKISSVQKQWSRITRFFTSLAIKTEHMQNVVLTNFLGLITDAEQINQGLSLSDQTLYITFLVESATDIDQDSHLLFLTAKTYTDISNEYMVDQIAGISGLLALQTDSERTIYVQQMVQEANATTYKVKDLAAERQRKYHLASFNRQEQYMDFIQQGMIEESLDIFGGIGIGKR</sequence>
<dbReference type="AlphaFoldDB" id="A0A818Y258"/>
<dbReference type="Proteomes" id="UP000663844">
    <property type="component" value="Unassembled WGS sequence"/>
</dbReference>
<keyword evidence="2" id="KW-0732">Signal</keyword>
<accession>A0A818Y258</accession>
<evidence type="ECO:0000256" key="2">
    <source>
        <dbReference type="SAM" id="SignalP"/>
    </source>
</evidence>
<evidence type="ECO:0000313" key="5">
    <source>
        <dbReference type="Proteomes" id="UP000663844"/>
    </source>
</evidence>
<comment type="caution">
    <text evidence="4">The sequence shown here is derived from an EMBL/GenBank/DDBJ whole genome shotgun (WGS) entry which is preliminary data.</text>
</comment>
<reference evidence="4" key="1">
    <citation type="submission" date="2021-02" db="EMBL/GenBank/DDBJ databases">
        <authorList>
            <person name="Nowell W R."/>
        </authorList>
    </citation>
    <scope>NUCLEOTIDE SEQUENCE</scope>
</reference>
<dbReference type="EMBL" id="CAJNOG010000048">
    <property type="protein sequence ID" value="CAF0840404.1"/>
    <property type="molecule type" value="Genomic_DNA"/>
</dbReference>
<dbReference type="PANTHER" id="PTHR33488:SF2">
    <property type="entry name" value="EARLY ENDOSOME ANTIGEN 1-LIKE"/>
    <property type="match status" value="1"/>
</dbReference>
<feature type="signal peptide" evidence="2">
    <location>
        <begin position="1"/>
        <end position="20"/>
    </location>
</feature>
<evidence type="ECO:0000256" key="1">
    <source>
        <dbReference type="SAM" id="Coils"/>
    </source>
</evidence>
<dbReference type="PANTHER" id="PTHR33488">
    <property type="entry name" value="ZGC:162509"/>
    <property type="match status" value="1"/>
</dbReference>
<name>A0A818Y258_9BILA</name>
<evidence type="ECO:0000313" key="4">
    <source>
        <dbReference type="EMBL" id="CAF3747509.1"/>
    </source>
</evidence>
<organism evidence="4 5">
    <name type="scientific">Adineta steineri</name>
    <dbReference type="NCBI Taxonomy" id="433720"/>
    <lineage>
        <taxon>Eukaryota</taxon>
        <taxon>Metazoa</taxon>
        <taxon>Spiralia</taxon>
        <taxon>Gnathifera</taxon>
        <taxon>Rotifera</taxon>
        <taxon>Eurotatoria</taxon>
        <taxon>Bdelloidea</taxon>
        <taxon>Adinetida</taxon>
        <taxon>Adinetidae</taxon>
        <taxon>Adineta</taxon>
    </lineage>
</organism>